<protein>
    <submittedName>
        <fullName evidence="6">LLGL2 domain-containing protein</fullName>
    </submittedName>
</protein>
<evidence type="ECO:0000256" key="3">
    <source>
        <dbReference type="ARBA" id="ARBA00022574"/>
    </source>
</evidence>
<dbReference type="GO" id="GO:0051294">
    <property type="term" value="P:establishment of spindle orientation"/>
    <property type="evidence" value="ECO:0007669"/>
    <property type="project" value="TreeGrafter"/>
</dbReference>
<dbReference type="SMART" id="SM00320">
    <property type="entry name" value="WD40"/>
    <property type="match status" value="3"/>
</dbReference>
<dbReference type="InterPro" id="IPR036322">
    <property type="entry name" value="WD40_repeat_dom_sf"/>
</dbReference>
<accession>A0AAD4NE97</accession>
<keyword evidence="2" id="KW-0268">Exocytosis</keyword>
<evidence type="ECO:0000259" key="5">
    <source>
        <dbReference type="Pfam" id="PF08366"/>
    </source>
</evidence>
<keyword evidence="7" id="KW-1185">Reference proteome</keyword>
<sequence length="914" mass="102325">MLRFIRSHITNSSDQKTEDLTDFFSYSKVATYGFPQKVSCLCLDETLGLLAIGTKDGTLRIVGAEGVEWSIVIESGLPIVRIYFAVGSGVLIALCDDVRSRMQSFYRCQILNERIVLTRFQQGKNINRISCCEMLNRSDGNSALLIGTEIGNIYALWVQNLELVDYLIFSDATLRECDALNGKGKTINRIIVHPEDNSKLFILFDNKVVLLYDTLEDNIDKVFSPASAITDICVSNYSTLLCAGIDGSYTIFSFRESDDEPKSSKIPFGPFDCTAIPKILCAKITKYNDDIILFTGGMPNASYGDRYTLTISLLNKLVVLDFESAVLDFAILQDEGSAPALFVLCQEELVVIDLMVPSFPMFRLPHFNPIHSSPVTFMTISLNLSDTAISRLYQINQEQLKRSEYSSRSWPLKCGSRFARQNNLDELPGKETSLLVTGHENGSVNIWLTNSLGFTPWITINTATEFDGFDDNDGVEDNEREDYGEKWPPFKRVGLFDSCCDDYRLSILKLDIDADTADLAVGGGAGQFFVYEASSSSTAHEPPTCITVDMTEGALQSSTNRGVRNNTISLMPRSRTKSSSGIYKLVLNTILQFKPVTLVSAVAWHSKRQLIATGNEFGYCVVCLKRGQILAKSNLISSMEIVQISSLDGTLSRFKSVKKSIRQSFRRKKKPTTENNIENSPAAIEDYRPTEREIIQRSSNPNVLGGETPNSLVKAIQFSRCALCSHASPLRDYVLFGTHGGVVLIHHLVDSDSENNKCPLVKEIRLQHHAPIVGMEFVQDILSTKLLIFTEEQVRCFLLPGLKPSRYKCRFTATEGSRIKKANTVLLRNVKSKRSTNYERFISLITTRGEVYLISLATPRRNLHIPFTRVSDAVGISSATLSLYGEMFYLKDPSSRFIRINLYDIRYSYKIQLL</sequence>
<dbReference type="GO" id="GO:0008593">
    <property type="term" value="P:regulation of Notch signaling pathway"/>
    <property type="evidence" value="ECO:0007669"/>
    <property type="project" value="TreeGrafter"/>
</dbReference>
<evidence type="ECO:0000313" key="6">
    <source>
        <dbReference type="EMBL" id="KAI1725443.1"/>
    </source>
</evidence>
<gene>
    <name evidence="6" type="ORF">DdX_02101</name>
</gene>
<dbReference type="InterPro" id="IPR015943">
    <property type="entry name" value="WD40/YVTN_repeat-like_dom_sf"/>
</dbReference>
<dbReference type="AlphaFoldDB" id="A0AAD4NE97"/>
<dbReference type="GO" id="GO:0019905">
    <property type="term" value="F:syntaxin binding"/>
    <property type="evidence" value="ECO:0007669"/>
    <property type="project" value="TreeGrafter"/>
</dbReference>
<dbReference type="Proteomes" id="UP001201812">
    <property type="component" value="Unassembled WGS sequence"/>
</dbReference>
<comment type="similarity">
    <text evidence="1">Belongs to the WD repeat L(2)GL family.</text>
</comment>
<dbReference type="GO" id="GO:0006893">
    <property type="term" value="P:Golgi to plasma membrane transport"/>
    <property type="evidence" value="ECO:0007669"/>
    <property type="project" value="TreeGrafter"/>
</dbReference>
<dbReference type="GO" id="GO:0030864">
    <property type="term" value="C:cortical actin cytoskeleton"/>
    <property type="evidence" value="ECO:0007669"/>
    <property type="project" value="TreeGrafter"/>
</dbReference>
<dbReference type="GO" id="GO:0045159">
    <property type="term" value="F:myosin II binding"/>
    <property type="evidence" value="ECO:0007669"/>
    <property type="project" value="TreeGrafter"/>
</dbReference>
<evidence type="ECO:0000256" key="1">
    <source>
        <dbReference type="ARBA" id="ARBA00008070"/>
    </source>
</evidence>
<evidence type="ECO:0000256" key="4">
    <source>
        <dbReference type="ARBA" id="ARBA00022737"/>
    </source>
</evidence>
<dbReference type="InterPro" id="IPR000664">
    <property type="entry name" value="Lethal2_giant"/>
</dbReference>
<dbReference type="GO" id="GO:0006887">
    <property type="term" value="P:exocytosis"/>
    <property type="evidence" value="ECO:0007669"/>
    <property type="project" value="UniProtKB-KW"/>
</dbReference>
<comment type="caution">
    <text evidence="6">The sequence shown here is derived from an EMBL/GenBank/DDBJ whole genome shotgun (WGS) entry which is preliminary data.</text>
</comment>
<dbReference type="PANTHER" id="PTHR10241:SF29">
    <property type="entry name" value="LETHAL(2) GIANT LARVAE PROTEIN"/>
    <property type="match status" value="1"/>
</dbReference>
<dbReference type="GO" id="GO:0005886">
    <property type="term" value="C:plasma membrane"/>
    <property type="evidence" value="ECO:0007669"/>
    <property type="project" value="TreeGrafter"/>
</dbReference>
<dbReference type="InterPro" id="IPR001680">
    <property type="entry name" value="WD40_rpt"/>
</dbReference>
<name>A0AAD4NE97_9BILA</name>
<dbReference type="Pfam" id="PF08366">
    <property type="entry name" value="LLGL"/>
    <property type="match status" value="1"/>
</dbReference>
<dbReference type="PANTHER" id="PTHR10241">
    <property type="entry name" value="LETHAL 2 GIANT LARVAE PROTEIN"/>
    <property type="match status" value="1"/>
</dbReference>
<feature type="domain" description="Lethal giant larvae homologue 2" evidence="5">
    <location>
        <begin position="265"/>
        <end position="360"/>
    </location>
</feature>
<dbReference type="GO" id="GO:0032878">
    <property type="term" value="P:regulation of establishment or maintenance of cell polarity"/>
    <property type="evidence" value="ECO:0007669"/>
    <property type="project" value="TreeGrafter"/>
</dbReference>
<keyword evidence="3" id="KW-0853">WD repeat</keyword>
<evidence type="ECO:0000256" key="2">
    <source>
        <dbReference type="ARBA" id="ARBA00022483"/>
    </source>
</evidence>
<reference evidence="6" key="1">
    <citation type="submission" date="2022-01" db="EMBL/GenBank/DDBJ databases">
        <title>Genome Sequence Resource for Two Populations of Ditylenchus destructor, the Migratory Endoparasitic Phytonematode.</title>
        <authorList>
            <person name="Zhang H."/>
            <person name="Lin R."/>
            <person name="Xie B."/>
        </authorList>
    </citation>
    <scope>NUCLEOTIDE SEQUENCE</scope>
    <source>
        <strain evidence="6">BazhouSP</strain>
    </source>
</reference>
<dbReference type="Gene3D" id="2.130.10.10">
    <property type="entry name" value="YVTN repeat-like/Quinoprotein amine dehydrogenase"/>
    <property type="match status" value="1"/>
</dbReference>
<dbReference type="InterPro" id="IPR013577">
    <property type="entry name" value="LLGL2"/>
</dbReference>
<dbReference type="GO" id="GO:0030866">
    <property type="term" value="P:cortical actin cytoskeleton organization"/>
    <property type="evidence" value="ECO:0007669"/>
    <property type="project" value="TreeGrafter"/>
</dbReference>
<dbReference type="EMBL" id="JAKKPZ010000002">
    <property type="protein sequence ID" value="KAI1725443.1"/>
    <property type="molecule type" value="Genomic_DNA"/>
</dbReference>
<dbReference type="GO" id="GO:0005096">
    <property type="term" value="F:GTPase activator activity"/>
    <property type="evidence" value="ECO:0007669"/>
    <property type="project" value="TreeGrafter"/>
</dbReference>
<organism evidence="6 7">
    <name type="scientific">Ditylenchus destructor</name>
    <dbReference type="NCBI Taxonomy" id="166010"/>
    <lineage>
        <taxon>Eukaryota</taxon>
        <taxon>Metazoa</taxon>
        <taxon>Ecdysozoa</taxon>
        <taxon>Nematoda</taxon>
        <taxon>Chromadorea</taxon>
        <taxon>Rhabditida</taxon>
        <taxon>Tylenchina</taxon>
        <taxon>Tylenchomorpha</taxon>
        <taxon>Sphaerularioidea</taxon>
        <taxon>Anguinidae</taxon>
        <taxon>Anguininae</taxon>
        <taxon>Ditylenchus</taxon>
    </lineage>
</organism>
<proteinExistence type="inferred from homology"/>
<dbReference type="SUPFAM" id="SSF50978">
    <property type="entry name" value="WD40 repeat-like"/>
    <property type="match status" value="1"/>
</dbReference>
<keyword evidence="4" id="KW-0677">Repeat</keyword>
<evidence type="ECO:0000313" key="7">
    <source>
        <dbReference type="Proteomes" id="UP001201812"/>
    </source>
</evidence>
<dbReference type="PRINTS" id="PR00962">
    <property type="entry name" value="LETHAL2GIANT"/>
</dbReference>